<evidence type="ECO:0000313" key="2">
    <source>
        <dbReference type="EMBL" id="VFU41044.1"/>
    </source>
</evidence>
<feature type="coiled-coil region" evidence="1">
    <location>
        <begin position="21"/>
        <end position="62"/>
    </location>
</feature>
<reference evidence="2" key="1">
    <citation type="submission" date="2019-03" db="EMBL/GenBank/DDBJ databases">
        <authorList>
            <person name="Mank J."/>
            <person name="Almeida P."/>
        </authorList>
    </citation>
    <scope>NUCLEOTIDE SEQUENCE</scope>
    <source>
        <strain evidence="2">78183</strain>
    </source>
</reference>
<dbReference type="PANTHER" id="PTHR48145">
    <property type="entry name" value="NUCLEAR ENVELOPE-ASSOCIATED PROTEIN 1"/>
    <property type="match status" value="1"/>
</dbReference>
<gene>
    <name evidence="2" type="ORF">SVIM_LOCUS239348</name>
</gene>
<dbReference type="PANTHER" id="PTHR48145:SF5">
    <property type="entry name" value="NUCLEAR ENVELOPE-ASSOCIATED PROTEIN 2"/>
    <property type="match status" value="1"/>
</dbReference>
<sequence>MSVVERSSSTSAPVRETDPLLKDLNEKKQSFRKNVVSLAAELKEVRNRLASQEQSFAKETETRHEAVLCVLVFYRMQKIRQESWKRRLADCRRDWKREMASFRFQLLLLISTSWSWMVSDHNLQPLKQLRRQVLPQLSQHSFNV</sequence>
<dbReference type="EMBL" id="CAADRP010001555">
    <property type="protein sequence ID" value="VFU41044.1"/>
    <property type="molecule type" value="Genomic_DNA"/>
</dbReference>
<name>A0A6N2LI82_SALVM</name>
<dbReference type="AlphaFoldDB" id="A0A6N2LI82"/>
<protein>
    <submittedName>
        <fullName evidence="2">Uncharacterized protein</fullName>
    </submittedName>
</protein>
<proteinExistence type="predicted"/>
<organism evidence="2">
    <name type="scientific">Salix viminalis</name>
    <name type="common">Common osier</name>
    <name type="synonym">Basket willow</name>
    <dbReference type="NCBI Taxonomy" id="40686"/>
    <lineage>
        <taxon>Eukaryota</taxon>
        <taxon>Viridiplantae</taxon>
        <taxon>Streptophyta</taxon>
        <taxon>Embryophyta</taxon>
        <taxon>Tracheophyta</taxon>
        <taxon>Spermatophyta</taxon>
        <taxon>Magnoliopsida</taxon>
        <taxon>eudicotyledons</taxon>
        <taxon>Gunneridae</taxon>
        <taxon>Pentapetalae</taxon>
        <taxon>rosids</taxon>
        <taxon>fabids</taxon>
        <taxon>Malpighiales</taxon>
        <taxon>Salicaceae</taxon>
        <taxon>Saliceae</taxon>
        <taxon>Salix</taxon>
    </lineage>
</organism>
<evidence type="ECO:0000256" key="1">
    <source>
        <dbReference type="SAM" id="Coils"/>
    </source>
</evidence>
<accession>A0A6N2LI82</accession>
<keyword evidence="1" id="KW-0175">Coiled coil</keyword>
<dbReference type="InterPro" id="IPR049932">
    <property type="entry name" value="NEAP1-4"/>
</dbReference>